<comment type="caution">
    <text evidence="2">The sequence shown here is derived from an EMBL/GenBank/DDBJ whole genome shotgun (WGS) entry which is preliminary data.</text>
</comment>
<protein>
    <submittedName>
        <fullName evidence="2">Uncharacterized protein</fullName>
    </submittedName>
</protein>
<name>A0ABQ2DDQ0_9DEIO</name>
<feature type="region of interest" description="Disordered" evidence="1">
    <location>
        <begin position="1"/>
        <end position="45"/>
    </location>
</feature>
<sequence>MNKTTSKSVARKASSLMRNKSTSKKVKSVAASALSQVEKKKTKGS</sequence>
<evidence type="ECO:0000256" key="1">
    <source>
        <dbReference type="SAM" id="MobiDB-lite"/>
    </source>
</evidence>
<keyword evidence="3" id="KW-1185">Reference proteome</keyword>
<reference evidence="3" key="1">
    <citation type="journal article" date="2019" name="Int. J. Syst. Evol. Microbiol.">
        <title>The Global Catalogue of Microorganisms (GCM) 10K type strain sequencing project: providing services to taxonomists for standard genome sequencing and annotation.</title>
        <authorList>
            <consortium name="The Broad Institute Genomics Platform"/>
            <consortium name="The Broad Institute Genome Sequencing Center for Infectious Disease"/>
            <person name="Wu L."/>
            <person name="Ma J."/>
        </authorList>
    </citation>
    <scope>NUCLEOTIDE SEQUENCE [LARGE SCALE GENOMIC DNA]</scope>
    <source>
        <strain evidence="3">JCM 14370</strain>
    </source>
</reference>
<organism evidence="2 3">
    <name type="scientific">Deinococcus roseus</name>
    <dbReference type="NCBI Taxonomy" id="392414"/>
    <lineage>
        <taxon>Bacteria</taxon>
        <taxon>Thermotogati</taxon>
        <taxon>Deinococcota</taxon>
        <taxon>Deinococci</taxon>
        <taxon>Deinococcales</taxon>
        <taxon>Deinococcaceae</taxon>
        <taxon>Deinococcus</taxon>
    </lineage>
</organism>
<gene>
    <name evidence="2" type="ORF">GCM10008938_43730</name>
</gene>
<proteinExistence type="predicted"/>
<evidence type="ECO:0000313" key="3">
    <source>
        <dbReference type="Proteomes" id="UP000632222"/>
    </source>
</evidence>
<dbReference type="RefSeq" id="WP_189007005.1">
    <property type="nucleotide sequence ID" value="NZ_BMOD01000026.1"/>
</dbReference>
<accession>A0ABQ2DDQ0</accession>
<dbReference type="Proteomes" id="UP000632222">
    <property type="component" value="Unassembled WGS sequence"/>
</dbReference>
<evidence type="ECO:0000313" key="2">
    <source>
        <dbReference type="EMBL" id="GGJ52989.1"/>
    </source>
</evidence>
<dbReference type="EMBL" id="BMOD01000026">
    <property type="protein sequence ID" value="GGJ52989.1"/>
    <property type="molecule type" value="Genomic_DNA"/>
</dbReference>